<name>A0A8J6XT17_9CYAN</name>
<protein>
    <submittedName>
        <fullName evidence="1">Uncharacterized protein</fullName>
    </submittedName>
</protein>
<gene>
    <name evidence="1" type="ORF">ICL16_38990</name>
</gene>
<dbReference type="AlphaFoldDB" id="A0A8J6XT17"/>
<reference evidence="1" key="1">
    <citation type="submission" date="2020-09" db="EMBL/GenBank/DDBJ databases">
        <title>Iningainema tapete sp. nov. (Scytonemataceae, Cyanobacteria) from greenhouses in central Florida (USA) produces two types of nodularin with biosynthetic potential for microcystin-LR and anabaenopeptins.</title>
        <authorList>
            <person name="Berthold D.E."/>
            <person name="Lefler F.W."/>
            <person name="Huang I.-S."/>
            <person name="Abdulla H."/>
            <person name="Zimba P.V."/>
            <person name="Laughinghouse H.D. IV."/>
        </authorList>
    </citation>
    <scope>NUCLEOTIDE SEQUENCE</scope>
    <source>
        <strain evidence="1">BLCCT55</strain>
    </source>
</reference>
<dbReference type="Proteomes" id="UP000629098">
    <property type="component" value="Unassembled WGS sequence"/>
</dbReference>
<accession>A0A8J6XT17</accession>
<keyword evidence="2" id="KW-1185">Reference proteome</keyword>
<sequence>MIVQDYNSTHIEDSLLRQINIKERQIKIAQELNMLHVAEALQSQLSSLHQLLSPDPQFEALMSLLDN</sequence>
<organism evidence="1 2">
    <name type="scientific">Iningainema tapete BLCC-T55</name>
    <dbReference type="NCBI Taxonomy" id="2748662"/>
    <lineage>
        <taxon>Bacteria</taxon>
        <taxon>Bacillati</taxon>
        <taxon>Cyanobacteriota</taxon>
        <taxon>Cyanophyceae</taxon>
        <taxon>Nostocales</taxon>
        <taxon>Scytonemataceae</taxon>
        <taxon>Iningainema tapete</taxon>
    </lineage>
</organism>
<dbReference type="RefSeq" id="WP_190836927.1">
    <property type="nucleotide sequence ID" value="NZ_CAWPPI010000118.1"/>
</dbReference>
<comment type="caution">
    <text evidence="1">The sequence shown here is derived from an EMBL/GenBank/DDBJ whole genome shotgun (WGS) entry which is preliminary data.</text>
</comment>
<evidence type="ECO:0000313" key="1">
    <source>
        <dbReference type="EMBL" id="MBD2777874.1"/>
    </source>
</evidence>
<evidence type="ECO:0000313" key="2">
    <source>
        <dbReference type="Proteomes" id="UP000629098"/>
    </source>
</evidence>
<dbReference type="EMBL" id="JACXAE010000118">
    <property type="protein sequence ID" value="MBD2777874.1"/>
    <property type="molecule type" value="Genomic_DNA"/>
</dbReference>
<proteinExistence type="predicted"/>